<evidence type="ECO:0000259" key="3">
    <source>
        <dbReference type="PROSITE" id="PS50158"/>
    </source>
</evidence>
<feature type="region of interest" description="Disordered" evidence="2">
    <location>
        <begin position="51"/>
        <end position="71"/>
    </location>
</feature>
<dbReference type="SUPFAM" id="SSF57756">
    <property type="entry name" value="Retrovirus zinc finger-like domains"/>
    <property type="match status" value="1"/>
</dbReference>
<dbReference type="GO" id="GO:0008270">
    <property type="term" value="F:zinc ion binding"/>
    <property type="evidence" value="ECO:0007669"/>
    <property type="project" value="UniProtKB-KW"/>
</dbReference>
<dbReference type="InterPro" id="IPR036875">
    <property type="entry name" value="Znf_CCHC_sf"/>
</dbReference>
<feature type="region of interest" description="Disordered" evidence="2">
    <location>
        <begin position="575"/>
        <end position="594"/>
    </location>
</feature>
<gene>
    <name evidence="4" type="ORF">AGLY_017788</name>
</gene>
<feature type="compositionally biased region" description="Low complexity" evidence="2">
    <location>
        <begin position="494"/>
        <end position="544"/>
    </location>
</feature>
<dbReference type="Gene3D" id="4.10.60.10">
    <property type="entry name" value="Zinc finger, CCHC-type"/>
    <property type="match status" value="1"/>
</dbReference>
<sequence length="769" mass="88053">MGYNPSITTAERNKNAGTIITSKASSPVIHGGTFGNESLLKKTVAERQLQRLRKRKESTSSTTAQQSRRMDTSTQTIVRLTLVASPLELKTPSYKLLLIVKVQLRPYLLNYWEGKLKKCHILKVDERNYFGADLSHILRIKKLKKCHILKENNCEFIGPRRAEEENSYSENESNSSEEETDKTNTTKTQVELNKNIEVEKLVEISINTKEGSDSTQRINKEKTKEKSLLDTTVREDSNTGVEQRILGLRSTPNLVHTELGPVKRKQRVKMSSVKATIEQVTAMIPICADAKDVYLFIRACDYACEAVDRETIPLLVKFINTRITGKALEVCRYRETSDWETIKKILRGAFEQQLSPQTLQIGLNSVRMKNDEDVLTYTGRVEQLYYNLCNATLANKTPEEARILRQTLKDQALAIYINGLQMDLQTILRARNPETLELALQMARQLEIEFSFNKELRNNENKTSQSGNKNNNGNRWSNNYQGNNPSGKNFGYKQNYNRGQNRQNPNNYNNVNRSNNFNSFGRNNNNSNNYPRNNNNGQYNNNRRQQNNPGCYICGRTNHVARDCRGNIAQIARRNTNNNAQPQNNNARQNTNNNFNNNSAPITCSYCDKIGHDSVSCYSKQRDERNNANRSGNGQVSNGNGVRSINQITAVTEDLSLNDVSPSYQFLCIMMVQGQSPYTIEEFKNETSIFYENQGEIRIIGAHWELVTYIPLSDYDLRHYQLELEIKHMDEHCKGNMTDHEMCSKYDNVLKTTFNEISVQRTQMYESIG</sequence>
<name>A0A6G0SVY0_APHGL</name>
<dbReference type="Proteomes" id="UP000475862">
    <property type="component" value="Unassembled WGS sequence"/>
</dbReference>
<evidence type="ECO:0000256" key="1">
    <source>
        <dbReference type="PROSITE-ProRule" id="PRU00047"/>
    </source>
</evidence>
<feature type="region of interest" description="Disordered" evidence="2">
    <location>
        <begin position="457"/>
        <end position="544"/>
    </location>
</feature>
<evidence type="ECO:0000256" key="2">
    <source>
        <dbReference type="SAM" id="MobiDB-lite"/>
    </source>
</evidence>
<feature type="domain" description="CCHC-type" evidence="3">
    <location>
        <begin position="551"/>
        <end position="565"/>
    </location>
</feature>
<dbReference type="GO" id="GO:0003676">
    <property type="term" value="F:nucleic acid binding"/>
    <property type="evidence" value="ECO:0007669"/>
    <property type="project" value="InterPro"/>
</dbReference>
<keyword evidence="5" id="KW-1185">Reference proteome</keyword>
<feature type="compositionally biased region" description="Low complexity" evidence="2">
    <location>
        <begin position="629"/>
        <end position="641"/>
    </location>
</feature>
<accession>A0A6G0SVY0</accession>
<protein>
    <recommendedName>
        <fullName evidence="3">CCHC-type domain-containing protein</fullName>
    </recommendedName>
</protein>
<dbReference type="EMBL" id="VYZN01001977">
    <property type="protein sequence ID" value="KAE9521817.1"/>
    <property type="molecule type" value="Genomic_DNA"/>
</dbReference>
<keyword evidence="1" id="KW-0862">Zinc</keyword>
<comment type="caution">
    <text evidence="4">The sequence shown here is derived from an EMBL/GenBank/DDBJ whole genome shotgun (WGS) entry which is preliminary data.</text>
</comment>
<proteinExistence type="predicted"/>
<evidence type="ECO:0000313" key="5">
    <source>
        <dbReference type="Proteomes" id="UP000475862"/>
    </source>
</evidence>
<feature type="region of interest" description="Disordered" evidence="2">
    <location>
        <begin position="162"/>
        <end position="187"/>
    </location>
</feature>
<dbReference type="SMART" id="SM00343">
    <property type="entry name" value="ZnF_C2HC"/>
    <property type="match status" value="2"/>
</dbReference>
<keyword evidence="1" id="KW-0479">Metal-binding</keyword>
<reference evidence="4 5" key="1">
    <citation type="submission" date="2019-08" db="EMBL/GenBank/DDBJ databases">
        <title>The genome of the soybean aphid Biotype 1, its phylome, world population structure and adaptation to the North American continent.</title>
        <authorList>
            <person name="Giordano R."/>
            <person name="Donthu R.K."/>
            <person name="Hernandez A.G."/>
            <person name="Wright C.L."/>
            <person name="Zimin A.V."/>
        </authorList>
    </citation>
    <scope>NUCLEOTIDE SEQUENCE [LARGE SCALE GENOMIC DNA]</scope>
    <source>
        <tissue evidence="4">Whole aphids</tissue>
    </source>
</reference>
<dbReference type="Pfam" id="PF00098">
    <property type="entry name" value="zf-CCHC"/>
    <property type="match status" value="1"/>
</dbReference>
<feature type="region of interest" description="Disordered" evidence="2">
    <location>
        <begin position="621"/>
        <end position="641"/>
    </location>
</feature>
<organism evidence="4 5">
    <name type="scientific">Aphis glycines</name>
    <name type="common">Soybean aphid</name>
    <dbReference type="NCBI Taxonomy" id="307491"/>
    <lineage>
        <taxon>Eukaryota</taxon>
        <taxon>Metazoa</taxon>
        <taxon>Ecdysozoa</taxon>
        <taxon>Arthropoda</taxon>
        <taxon>Hexapoda</taxon>
        <taxon>Insecta</taxon>
        <taxon>Pterygota</taxon>
        <taxon>Neoptera</taxon>
        <taxon>Paraneoptera</taxon>
        <taxon>Hemiptera</taxon>
        <taxon>Sternorrhyncha</taxon>
        <taxon>Aphidomorpha</taxon>
        <taxon>Aphidoidea</taxon>
        <taxon>Aphididae</taxon>
        <taxon>Aphidini</taxon>
        <taxon>Aphis</taxon>
        <taxon>Aphis</taxon>
    </lineage>
</organism>
<dbReference type="InterPro" id="IPR001878">
    <property type="entry name" value="Znf_CCHC"/>
</dbReference>
<keyword evidence="1" id="KW-0863">Zinc-finger</keyword>
<evidence type="ECO:0000313" key="4">
    <source>
        <dbReference type="EMBL" id="KAE9521817.1"/>
    </source>
</evidence>
<feature type="non-terminal residue" evidence="4">
    <location>
        <position position="769"/>
    </location>
</feature>
<dbReference type="PROSITE" id="PS50158">
    <property type="entry name" value="ZF_CCHC"/>
    <property type="match status" value="1"/>
</dbReference>
<dbReference type="AlphaFoldDB" id="A0A6G0SVY0"/>
<feature type="compositionally biased region" description="Low complexity" evidence="2">
    <location>
        <begin position="461"/>
        <end position="484"/>
    </location>
</feature>